<evidence type="ECO:0000256" key="9">
    <source>
        <dbReference type="SAM" id="Phobius"/>
    </source>
</evidence>
<evidence type="ECO:0000256" key="7">
    <source>
        <dbReference type="ARBA" id="ARBA00023136"/>
    </source>
</evidence>
<dbReference type="InterPro" id="IPR002898">
    <property type="entry name" value="MotA_ExbB_proton_chnl"/>
</dbReference>
<comment type="subcellular location">
    <subcellularLocation>
        <location evidence="1">Cell membrane</location>
        <topology evidence="1">Multi-pass membrane protein</topology>
    </subcellularLocation>
    <subcellularLocation>
        <location evidence="8">Membrane</location>
        <topology evidence="8">Multi-pass membrane protein</topology>
    </subcellularLocation>
</comment>
<dbReference type="EMBL" id="CP003837">
    <property type="protein sequence ID" value="AGH44266.1"/>
    <property type="molecule type" value="Genomic_DNA"/>
</dbReference>
<keyword evidence="7 9" id="KW-0472">Membrane</keyword>
<gene>
    <name evidence="11" type="ORF">C427_2157</name>
</gene>
<dbReference type="AlphaFoldDB" id="K7AZ58"/>
<dbReference type="PANTHER" id="PTHR30625:SF15">
    <property type="entry name" value="BIOPOLYMER TRANSPORT PROTEIN EXBB"/>
    <property type="match status" value="1"/>
</dbReference>
<keyword evidence="12" id="KW-1185">Reference proteome</keyword>
<dbReference type="InterPro" id="IPR050790">
    <property type="entry name" value="ExbB/TolQ_transport"/>
</dbReference>
<dbReference type="GO" id="GO:0017038">
    <property type="term" value="P:protein import"/>
    <property type="evidence" value="ECO:0007669"/>
    <property type="project" value="TreeGrafter"/>
</dbReference>
<accession>K7AZ58</accession>
<dbReference type="Pfam" id="PF01618">
    <property type="entry name" value="MotA_ExbB"/>
    <property type="match status" value="1"/>
</dbReference>
<keyword evidence="6 9" id="KW-1133">Transmembrane helix</keyword>
<name>K7AZ58_9ALTE</name>
<dbReference type="PATRIC" id="fig|1129794.4.peg.2133"/>
<comment type="similarity">
    <text evidence="8">Belongs to the exbB/tolQ family.</text>
</comment>
<organism evidence="11 12">
    <name type="scientific">Paraglaciecola psychrophila 170</name>
    <dbReference type="NCBI Taxonomy" id="1129794"/>
    <lineage>
        <taxon>Bacteria</taxon>
        <taxon>Pseudomonadati</taxon>
        <taxon>Pseudomonadota</taxon>
        <taxon>Gammaproteobacteria</taxon>
        <taxon>Alteromonadales</taxon>
        <taxon>Alteromonadaceae</taxon>
        <taxon>Paraglaciecola</taxon>
    </lineage>
</organism>
<evidence type="ECO:0000256" key="5">
    <source>
        <dbReference type="ARBA" id="ARBA00022927"/>
    </source>
</evidence>
<evidence type="ECO:0000256" key="1">
    <source>
        <dbReference type="ARBA" id="ARBA00004651"/>
    </source>
</evidence>
<feature type="transmembrane region" description="Helical" evidence="9">
    <location>
        <begin position="52"/>
        <end position="74"/>
    </location>
</feature>
<dbReference type="GO" id="GO:0005886">
    <property type="term" value="C:plasma membrane"/>
    <property type="evidence" value="ECO:0007669"/>
    <property type="project" value="UniProtKB-SubCell"/>
</dbReference>
<proteinExistence type="inferred from homology"/>
<dbReference type="RefSeq" id="WP_007643309.1">
    <property type="nucleotide sequence ID" value="NC_020514.1"/>
</dbReference>
<evidence type="ECO:0000256" key="4">
    <source>
        <dbReference type="ARBA" id="ARBA00022692"/>
    </source>
</evidence>
<evidence type="ECO:0000313" key="12">
    <source>
        <dbReference type="Proteomes" id="UP000011864"/>
    </source>
</evidence>
<dbReference type="KEGG" id="gps:C427_2157"/>
<dbReference type="PANTHER" id="PTHR30625">
    <property type="entry name" value="PROTEIN TOLQ"/>
    <property type="match status" value="1"/>
</dbReference>
<evidence type="ECO:0000256" key="3">
    <source>
        <dbReference type="ARBA" id="ARBA00022475"/>
    </source>
</evidence>
<evidence type="ECO:0000313" key="11">
    <source>
        <dbReference type="EMBL" id="AGH44266.1"/>
    </source>
</evidence>
<dbReference type="Proteomes" id="UP000011864">
    <property type="component" value="Chromosome"/>
</dbReference>
<dbReference type="STRING" id="1129794.C427_2157"/>
<keyword evidence="3" id="KW-1003">Cell membrane</keyword>
<keyword evidence="5 8" id="KW-0653">Protein transport</keyword>
<protein>
    <recommendedName>
        <fullName evidence="10">MotA/TolQ/ExbB proton channel domain-containing protein</fullName>
    </recommendedName>
</protein>
<dbReference type="HOGENOM" id="CLU_153198_0_0_6"/>
<sequence>MSVMQQLTESVLIWIILLLALVCYSILIHMFLSDKQTISWSSKTLSWLQTLPTLLGALPLLGLLGTIIGLLTCFSQMAKGSMDIQQLLSSGIAEALLTTELGLLMVVPGWLMLSLLQRKLRLVEGTSADGADSSTRGTN</sequence>
<reference evidence="11 12" key="1">
    <citation type="journal article" date="2013" name="Genome Announc.">
        <title>Complete Genome Sequence of Glaciecola psychrophila Strain 170T.</title>
        <authorList>
            <person name="Yin J."/>
            <person name="Chen J."/>
            <person name="Liu G."/>
            <person name="Yu Y."/>
            <person name="Song L."/>
            <person name="Wang X."/>
            <person name="Qu X."/>
        </authorList>
    </citation>
    <scope>NUCLEOTIDE SEQUENCE [LARGE SCALE GENOMIC DNA]</scope>
    <source>
        <strain evidence="11 12">170</strain>
    </source>
</reference>
<evidence type="ECO:0000256" key="8">
    <source>
        <dbReference type="RuleBase" id="RU004057"/>
    </source>
</evidence>
<evidence type="ECO:0000256" key="6">
    <source>
        <dbReference type="ARBA" id="ARBA00022989"/>
    </source>
</evidence>
<feature type="transmembrane region" description="Helical" evidence="9">
    <location>
        <begin position="95"/>
        <end position="113"/>
    </location>
</feature>
<keyword evidence="4 9" id="KW-0812">Transmembrane</keyword>
<evidence type="ECO:0000256" key="2">
    <source>
        <dbReference type="ARBA" id="ARBA00022448"/>
    </source>
</evidence>
<evidence type="ECO:0000259" key="10">
    <source>
        <dbReference type="Pfam" id="PF01618"/>
    </source>
</evidence>
<feature type="domain" description="MotA/TolQ/ExbB proton channel" evidence="10">
    <location>
        <begin position="45"/>
        <end position="121"/>
    </location>
</feature>
<keyword evidence="2 8" id="KW-0813">Transport</keyword>
<dbReference type="eggNOG" id="COG0811">
    <property type="taxonomic scope" value="Bacteria"/>
</dbReference>
<feature type="transmembrane region" description="Helical" evidence="9">
    <location>
        <begin position="12"/>
        <end position="32"/>
    </location>
</feature>